<evidence type="ECO:0000313" key="2">
    <source>
        <dbReference type="EMBL" id="CAL1241810.1"/>
    </source>
</evidence>
<protein>
    <submittedName>
        <fullName evidence="2">Uncharacterized protein</fullName>
    </submittedName>
</protein>
<keyword evidence="3" id="KW-1185">Reference proteome</keyword>
<organism evidence="2 3">
    <name type="scientific">Candidatus Methylocalor cossyra</name>
    <dbReference type="NCBI Taxonomy" id="3108543"/>
    <lineage>
        <taxon>Bacteria</taxon>
        <taxon>Pseudomonadati</taxon>
        <taxon>Pseudomonadota</taxon>
        <taxon>Gammaproteobacteria</taxon>
        <taxon>Methylococcales</taxon>
        <taxon>Methylococcaceae</taxon>
        <taxon>Candidatus Methylocalor</taxon>
    </lineage>
</organism>
<gene>
    <name evidence="2" type="ORF">MECH1_V1_3034</name>
</gene>
<evidence type="ECO:0000313" key="3">
    <source>
        <dbReference type="Proteomes" id="UP001497493"/>
    </source>
</evidence>
<dbReference type="EMBL" id="OZ026884">
    <property type="protein sequence ID" value="CAL1241810.1"/>
    <property type="molecule type" value="Genomic_DNA"/>
</dbReference>
<dbReference type="Proteomes" id="UP001497493">
    <property type="component" value="Chromosome"/>
</dbReference>
<proteinExistence type="predicted"/>
<evidence type="ECO:0000256" key="1">
    <source>
        <dbReference type="SAM" id="MobiDB-lite"/>
    </source>
</evidence>
<name>A0ABM9NMD9_9GAMM</name>
<sequence>MRGRYGHATMDEVTSPVPSHSAI</sequence>
<feature type="region of interest" description="Disordered" evidence="1">
    <location>
        <begin position="1"/>
        <end position="23"/>
    </location>
</feature>
<reference evidence="2 3" key="1">
    <citation type="submission" date="2024-04" db="EMBL/GenBank/DDBJ databases">
        <authorList>
            <person name="Cremers G."/>
        </authorList>
    </citation>
    <scope>NUCLEOTIDE SEQUENCE [LARGE SCALE GENOMIC DNA]</scope>
    <source>
        <strain evidence="2">MeCH1-AG</strain>
    </source>
</reference>
<accession>A0ABM9NMD9</accession>